<name>A0A645GI85_9ZZZZ</name>
<evidence type="ECO:0008006" key="2">
    <source>
        <dbReference type="Google" id="ProtNLM"/>
    </source>
</evidence>
<comment type="caution">
    <text evidence="1">The sequence shown here is derived from an EMBL/GenBank/DDBJ whole genome shotgun (WGS) entry which is preliminary data.</text>
</comment>
<organism evidence="1">
    <name type="scientific">bioreactor metagenome</name>
    <dbReference type="NCBI Taxonomy" id="1076179"/>
    <lineage>
        <taxon>unclassified sequences</taxon>
        <taxon>metagenomes</taxon>
        <taxon>ecological metagenomes</taxon>
    </lineage>
</organism>
<dbReference type="EMBL" id="VSSQ01076219">
    <property type="protein sequence ID" value="MPN26638.1"/>
    <property type="molecule type" value="Genomic_DNA"/>
</dbReference>
<gene>
    <name evidence="1" type="ORF">SDC9_174063</name>
</gene>
<sequence length="150" mass="14923">MTTDGSGTLTSVFTKLAQNTTSLNPGDYTFVSPSIPGGPPDITPNHPYWFIPNSPGAGGLATYSGVFYIGSAGIDDVNGGVSTGTNTTGWAAPVEFTGTACAGQPLNAITAPSTGTAAPVPALGTPALVLLALAASGLGTRRLRQRKASA</sequence>
<dbReference type="AlphaFoldDB" id="A0A645GI85"/>
<evidence type="ECO:0000313" key="1">
    <source>
        <dbReference type="EMBL" id="MPN26638.1"/>
    </source>
</evidence>
<protein>
    <recommendedName>
        <fullName evidence="2">IPTL-CTERM protein sorting domain-containing protein</fullName>
    </recommendedName>
</protein>
<reference evidence="1" key="1">
    <citation type="submission" date="2019-08" db="EMBL/GenBank/DDBJ databases">
        <authorList>
            <person name="Kucharzyk K."/>
            <person name="Murdoch R.W."/>
            <person name="Higgins S."/>
            <person name="Loffler F."/>
        </authorList>
    </citation>
    <scope>NUCLEOTIDE SEQUENCE</scope>
</reference>
<proteinExistence type="predicted"/>
<accession>A0A645GI85</accession>